<dbReference type="Proteomes" id="UP001634394">
    <property type="component" value="Unassembled WGS sequence"/>
</dbReference>
<sequence>MVEYETKRDKFTVYEFYKRNNRKLPQIVMATQSVGGTTEAEAFEYKQVFRIHSICRSRRVSALQPSQQDAEECTYSFPVDSTILFCLDENLHQNEKERLSLAEILEKKTLPVDVHFAQKGIVNIGENTFSTSHFSNLRLINVSEEIYLLGNYIFDDELDLKIVQIPINISTIKFAEVTGLKGKTASDWKTLQRKLDRKASQLNFDAFAGNPSKEFSKSKSDGADTEDDIDDVVSLNYENFQTSKYTRIKKSTANVQATHNGIENSKDNTYEFMAPIPLDRVTKHRTDQTENKPNQSNPMNQRKYTHTLLQDDNPLPNVGELIISSEKRSAPRKLNEYSAIPQRACPKSKHSSHADAMKYPHKEQFTPSKVPCIGVGDSIPPEIPRPTACKLLGTERGTISSTAVLDSYENTRIGLICPTTNTKPNELIITKGKEKNHGKAIPKTTNKGVIQNDVDTEYENLAKYKREATRVGSDGEGEHISSDYENSGEIRGTNITSLSETGSGVNDDLYETMSSPGFIKK</sequence>
<evidence type="ECO:0000256" key="1">
    <source>
        <dbReference type="SAM" id="MobiDB-lite"/>
    </source>
</evidence>
<keyword evidence="3" id="KW-1185">Reference proteome</keyword>
<name>A0ABD3UHF2_SINWO</name>
<feature type="region of interest" description="Disordered" evidence="1">
    <location>
        <begin position="469"/>
        <end position="488"/>
    </location>
</feature>
<dbReference type="AlphaFoldDB" id="A0ABD3UHF2"/>
<reference evidence="2 3" key="1">
    <citation type="submission" date="2024-11" db="EMBL/GenBank/DDBJ databases">
        <title>Chromosome-level genome assembly of the freshwater bivalve Anodonta woodiana.</title>
        <authorList>
            <person name="Chen X."/>
        </authorList>
    </citation>
    <scope>NUCLEOTIDE SEQUENCE [LARGE SCALE GENOMIC DNA]</scope>
    <source>
        <strain evidence="2">MN2024</strain>
        <tissue evidence="2">Gills</tissue>
    </source>
</reference>
<gene>
    <name evidence="2" type="ORF">ACJMK2_018466</name>
</gene>
<evidence type="ECO:0000313" key="3">
    <source>
        <dbReference type="Proteomes" id="UP001634394"/>
    </source>
</evidence>
<comment type="caution">
    <text evidence="2">The sequence shown here is derived from an EMBL/GenBank/DDBJ whole genome shotgun (WGS) entry which is preliminary data.</text>
</comment>
<accession>A0ABD3UHF2</accession>
<organism evidence="2 3">
    <name type="scientific">Sinanodonta woodiana</name>
    <name type="common">Chinese pond mussel</name>
    <name type="synonym">Anodonta woodiana</name>
    <dbReference type="NCBI Taxonomy" id="1069815"/>
    <lineage>
        <taxon>Eukaryota</taxon>
        <taxon>Metazoa</taxon>
        <taxon>Spiralia</taxon>
        <taxon>Lophotrochozoa</taxon>
        <taxon>Mollusca</taxon>
        <taxon>Bivalvia</taxon>
        <taxon>Autobranchia</taxon>
        <taxon>Heteroconchia</taxon>
        <taxon>Palaeoheterodonta</taxon>
        <taxon>Unionida</taxon>
        <taxon>Unionoidea</taxon>
        <taxon>Unionidae</taxon>
        <taxon>Unioninae</taxon>
        <taxon>Sinanodonta</taxon>
    </lineage>
</organism>
<evidence type="ECO:0000313" key="2">
    <source>
        <dbReference type="EMBL" id="KAL3847563.1"/>
    </source>
</evidence>
<dbReference type="EMBL" id="JBJQND010000016">
    <property type="protein sequence ID" value="KAL3847563.1"/>
    <property type="molecule type" value="Genomic_DNA"/>
</dbReference>
<protein>
    <submittedName>
        <fullName evidence="2">Uncharacterized protein</fullName>
    </submittedName>
</protein>
<proteinExistence type="predicted"/>